<dbReference type="GO" id="GO:0004672">
    <property type="term" value="F:protein kinase activity"/>
    <property type="evidence" value="ECO:0007669"/>
    <property type="project" value="InterPro"/>
</dbReference>
<dbReference type="PANTHER" id="PTHR38248:SF2">
    <property type="entry name" value="FUNK1 11"/>
    <property type="match status" value="1"/>
</dbReference>
<dbReference type="EMBL" id="JACETU010000002">
    <property type="protein sequence ID" value="KAF7437560.1"/>
    <property type="molecule type" value="Genomic_DNA"/>
</dbReference>
<dbReference type="InterPro" id="IPR008266">
    <property type="entry name" value="Tyr_kinase_AS"/>
</dbReference>
<dbReference type="InterPro" id="IPR011009">
    <property type="entry name" value="Kinase-like_dom_sf"/>
</dbReference>
<dbReference type="Proteomes" id="UP000623687">
    <property type="component" value="Unassembled WGS sequence"/>
</dbReference>
<dbReference type="InterPro" id="IPR040976">
    <property type="entry name" value="Pkinase_fungal"/>
</dbReference>
<dbReference type="VEuPathDB" id="FungiDB:PC9H_004402"/>
<dbReference type="GeneID" id="59374220"/>
<evidence type="ECO:0000313" key="4">
    <source>
        <dbReference type="Proteomes" id="UP000623687"/>
    </source>
</evidence>
<protein>
    <recommendedName>
        <fullName evidence="2">Fungal-type protein kinase domain-containing protein</fullName>
    </recommendedName>
</protein>
<sequence>MKWNPETDDAFKTEKPSKARLSRLIGMATKPESAMNTDWQCAFSRWPPVRNRKAIQRPDFEDTHGHRDADSLLGPDNCIYFRGKAIVPRRVRRKVDFANIQSFTEHKAKETMDAFVDAGSDEYDGQDYYVMAGYLKPEVCVEEDELDGEYDGNAVAEEPYIAESSAADVDTEEGEAHPDVEDDGEPTPSEDYPFENDTRQVQVPSLHAIVTRRFDYTTHPFILFDFYKRFAQLTDVQRGLYPNISRLNKKDGVKALNILKRFKTSYFTGERPDTYNKDLDPQQLPLLRMAFKGQVYVVPAPHFDGAMYSPFGRCTRSRAVVHLLLGEVHYFKDYWRESSPCTKESDIYGILKSAGVTFVADMYLGGDLLTGDTTTAEAVTTIGHEHISEPWVQNPNKLAIRELTAHFILLSTIGRDLATFSTARQLVTCIADAMDAHQQAYRLGILHRDISAGNILMSLEPENRHGILVDWDHCILLNSDTKDRTGTRIHRTGTWQFMSAHLTLYPETASHTVIDDRESALHVLTYMALKHLRHDLPEQRLRGTLSIFDDYIAQEGKPDMGLASKQTMIERGGPPKVKFAEPIRAMKHLIKELSEFFAPRYNEDYLSDDDDDDGRSCEELARRQKAKVEYLKRLEKLQDPESDMVYATLRKYAAKLTEPPQDITQWVDNLKPQNASKHTLEGREMSIRQKKMLGLDGLMKFSVTSYHSK</sequence>
<comment type="caution">
    <text evidence="3">The sequence shown here is derived from an EMBL/GenBank/DDBJ whole genome shotgun (WGS) entry which is preliminary data.</text>
</comment>
<feature type="domain" description="Fungal-type protein kinase" evidence="2">
    <location>
        <begin position="393"/>
        <end position="527"/>
    </location>
</feature>
<reference evidence="3" key="1">
    <citation type="submission" date="2019-07" db="EMBL/GenBank/DDBJ databases">
        <authorList>
            <person name="Palmer J.M."/>
        </authorList>
    </citation>
    <scope>NUCLEOTIDE SEQUENCE</scope>
    <source>
        <strain evidence="3">PC9</strain>
    </source>
</reference>
<feature type="region of interest" description="Disordered" evidence="1">
    <location>
        <begin position="165"/>
        <end position="197"/>
    </location>
</feature>
<evidence type="ECO:0000256" key="1">
    <source>
        <dbReference type="SAM" id="MobiDB-lite"/>
    </source>
</evidence>
<name>A0A8H7A060_PLEOS</name>
<organism evidence="3 4">
    <name type="scientific">Pleurotus ostreatus</name>
    <name type="common">Oyster mushroom</name>
    <name type="synonym">White-rot fungus</name>
    <dbReference type="NCBI Taxonomy" id="5322"/>
    <lineage>
        <taxon>Eukaryota</taxon>
        <taxon>Fungi</taxon>
        <taxon>Dikarya</taxon>
        <taxon>Basidiomycota</taxon>
        <taxon>Agaricomycotina</taxon>
        <taxon>Agaricomycetes</taxon>
        <taxon>Agaricomycetidae</taxon>
        <taxon>Agaricales</taxon>
        <taxon>Pleurotineae</taxon>
        <taxon>Pleurotaceae</taxon>
        <taxon>Pleurotus</taxon>
    </lineage>
</organism>
<gene>
    <name evidence="3" type="ORF">PC9H_004402</name>
</gene>
<dbReference type="AlphaFoldDB" id="A0A8H7A060"/>
<dbReference type="PANTHER" id="PTHR38248">
    <property type="entry name" value="FUNK1 6"/>
    <property type="match status" value="1"/>
</dbReference>
<dbReference type="OrthoDB" id="5592585at2759"/>
<accession>A0A8H7A060</accession>
<proteinExistence type="predicted"/>
<keyword evidence="4" id="KW-1185">Reference proteome</keyword>
<dbReference type="Gene3D" id="1.10.510.10">
    <property type="entry name" value="Transferase(Phosphotransferase) domain 1"/>
    <property type="match status" value="1"/>
</dbReference>
<evidence type="ECO:0000259" key="2">
    <source>
        <dbReference type="Pfam" id="PF17667"/>
    </source>
</evidence>
<dbReference type="SUPFAM" id="SSF56112">
    <property type="entry name" value="Protein kinase-like (PK-like)"/>
    <property type="match status" value="1"/>
</dbReference>
<dbReference type="RefSeq" id="XP_036635459.1">
    <property type="nucleotide sequence ID" value="XM_036773986.1"/>
</dbReference>
<dbReference type="PROSITE" id="PS00109">
    <property type="entry name" value="PROTEIN_KINASE_TYR"/>
    <property type="match status" value="1"/>
</dbReference>
<dbReference type="Pfam" id="PF17667">
    <property type="entry name" value="Pkinase_fungal"/>
    <property type="match status" value="1"/>
</dbReference>
<evidence type="ECO:0000313" key="3">
    <source>
        <dbReference type="EMBL" id="KAF7437560.1"/>
    </source>
</evidence>